<dbReference type="AlphaFoldDB" id="A0A918UQ28"/>
<reference evidence="1" key="2">
    <citation type="submission" date="2020-09" db="EMBL/GenBank/DDBJ databases">
        <authorList>
            <person name="Sun Q."/>
            <person name="Ohkuma M."/>
        </authorList>
    </citation>
    <scope>NUCLEOTIDE SEQUENCE</scope>
    <source>
        <strain evidence="1">JCM 4815</strain>
    </source>
</reference>
<organism evidence="1 2">
    <name type="scientific">Streptomyces poonensis</name>
    <dbReference type="NCBI Taxonomy" id="68255"/>
    <lineage>
        <taxon>Bacteria</taxon>
        <taxon>Bacillati</taxon>
        <taxon>Actinomycetota</taxon>
        <taxon>Actinomycetes</taxon>
        <taxon>Kitasatosporales</taxon>
        <taxon>Streptomycetaceae</taxon>
        <taxon>Streptomyces</taxon>
    </lineage>
</organism>
<evidence type="ECO:0000313" key="1">
    <source>
        <dbReference type="EMBL" id="GGZ26146.1"/>
    </source>
</evidence>
<accession>A0A918UQ28</accession>
<sequence length="248" mass="26140">MSGAPQPEPYLLTRVHGVQPDAPHIRLTVELTANADPRVPLRPGQEVDFALTLLPEGSGHRYYGYVMAQPFAGVADVDRLGGLSLLAVGDRYASSVEAGSTRTARFTAVVRHEVGAAAFLMPEVRAGIIAHGGSSLTSSTHSVRQQGYRIAPLPPQSRVLHIAPGYRGAVKDLTAGLGERVRLVGVGPARFGATGVEPDGAVLYTPFPHHLGYDHFPYVLDDGDGRLIRGQVTVYVGDAVPAPGILGG</sequence>
<dbReference type="RefSeq" id="WP_189863280.1">
    <property type="nucleotide sequence ID" value="NZ_BMVW01000012.1"/>
</dbReference>
<gene>
    <name evidence="1" type="ORF">GCM10010365_53060</name>
</gene>
<protein>
    <submittedName>
        <fullName evidence="1">Uncharacterized protein</fullName>
    </submittedName>
</protein>
<dbReference type="EMBL" id="BMVW01000012">
    <property type="protein sequence ID" value="GGZ26146.1"/>
    <property type="molecule type" value="Genomic_DNA"/>
</dbReference>
<proteinExistence type="predicted"/>
<dbReference type="Proteomes" id="UP000622166">
    <property type="component" value="Unassembled WGS sequence"/>
</dbReference>
<evidence type="ECO:0000313" key="2">
    <source>
        <dbReference type="Proteomes" id="UP000622166"/>
    </source>
</evidence>
<reference evidence="1" key="1">
    <citation type="journal article" date="2014" name="Int. J. Syst. Evol. Microbiol.">
        <title>Complete genome sequence of Corynebacterium casei LMG S-19264T (=DSM 44701T), isolated from a smear-ripened cheese.</title>
        <authorList>
            <consortium name="US DOE Joint Genome Institute (JGI-PGF)"/>
            <person name="Walter F."/>
            <person name="Albersmeier A."/>
            <person name="Kalinowski J."/>
            <person name="Ruckert C."/>
        </authorList>
    </citation>
    <scope>NUCLEOTIDE SEQUENCE</scope>
    <source>
        <strain evidence="1">JCM 4815</strain>
    </source>
</reference>
<comment type="caution">
    <text evidence="1">The sequence shown here is derived from an EMBL/GenBank/DDBJ whole genome shotgun (WGS) entry which is preliminary data.</text>
</comment>
<keyword evidence="2" id="KW-1185">Reference proteome</keyword>
<name>A0A918UQ28_9ACTN</name>